<name>A0A1V4B0E7_9PAST</name>
<accession>A0A1V4B0E7</accession>
<dbReference type="InterPro" id="IPR006660">
    <property type="entry name" value="Arsenate_reductase-like"/>
</dbReference>
<dbReference type="PANTHER" id="PTHR30041">
    <property type="entry name" value="ARSENATE REDUCTASE"/>
    <property type="match status" value="1"/>
</dbReference>
<dbReference type="Gene3D" id="3.40.30.10">
    <property type="entry name" value="Glutaredoxin"/>
    <property type="match status" value="1"/>
</dbReference>
<evidence type="ECO:0000313" key="7">
    <source>
        <dbReference type="Proteomes" id="UP000254329"/>
    </source>
</evidence>
<dbReference type="NCBIfam" id="TIGR00014">
    <property type="entry name" value="arsC"/>
    <property type="match status" value="1"/>
</dbReference>
<dbReference type="CDD" id="cd03034">
    <property type="entry name" value="ArsC_ArsC"/>
    <property type="match status" value="1"/>
</dbReference>
<evidence type="ECO:0000313" key="6">
    <source>
        <dbReference type="EMBL" id="STO61109.1"/>
    </source>
</evidence>
<organism evidence="5 7">
    <name type="scientific">Canicola haemoglobinophilus</name>
    <dbReference type="NCBI Taxonomy" id="733"/>
    <lineage>
        <taxon>Bacteria</taxon>
        <taxon>Pseudomonadati</taxon>
        <taxon>Pseudomonadota</taxon>
        <taxon>Gammaproteobacteria</taxon>
        <taxon>Pasteurellales</taxon>
        <taxon>Pasteurellaceae</taxon>
        <taxon>Canicola</taxon>
    </lineage>
</organism>
<evidence type="ECO:0000256" key="3">
    <source>
        <dbReference type="PROSITE-ProRule" id="PRU01282"/>
    </source>
</evidence>
<dbReference type="SUPFAM" id="SSF52833">
    <property type="entry name" value="Thioredoxin-like"/>
    <property type="match status" value="1"/>
</dbReference>
<dbReference type="Pfam" id="PF03960">
    <property type="entry name" value="ArsC"/>
    <property type="match status" value="1"/>
</dbReference>
<dbReference type="InterPro" id="IPR036249">
    <property type="entry name" value="Thioredoxin-like_sf"/>
</dbReference>
<dbReference type="EC" id="1.20.4.1" evidence="4"/>
<dbReference type="PANTHER" id="PTHR30041:SF4">
    <property type="entry name" value="ARSENATE REDUCTASE"/>
    <property type="match status" value="1"/>
</dbReference>
<dbReference type="GO" id="GO:0008794">
    <property type="term" value="F:arsenate reductase (glutaredoxin) activity"/>
    <property type="evidence" value="ECO:0007669"/>
    <property type="project" value="UniProtKB-UniRule"/>
</dbReference>
<keyword evidence="7" id="KW-1185">Reference proteome</keyword>
<sequence>MTVKIYHNPRCSKSRETLALLEQQSIPFEIELYLQQTYSVEELQTLVQKLGIKSVREMMRCKDDLYLQLGLNNPDLTEQQLLTALSQNSALLERPIVVNGEKAKIGRPPESVLAIL</sequence>
<dbReference type="EMBL" id="UGHF01000001">
    <property type="protein sequence ID" value="STO61109.1"/>
    <property type="molecule type" value="Genomic_DNA"/>
</dbReference>
<evidence type="ECO:0000256" key="4">
    <source>
        <dbReference type="RuleBase" id="RU362029"/>
    </source>
</evidence>
<evidence type="ECO:0000256" key="2">
    <source>
        <dbReference type="ARBA" id="ARBA00023002"/>
    </source>
</evidence>
<comment type="similarity">
    <text evidence="1 3 4">Belongs to the ArsC family.</text>
</comment>
<reference evidence="5 7" key="1">
    <citation type="submission" date="2018-06" db="EMBL/GenBank/DDBJ databases">
        <authorList>
            <consortium name="Pathogen Informatics"/>
            <person name="Doyle S."/>
        </authorList>
    </citation>
    <scope>NUCLEOTIDE SEQUENCE [LARGE SCALE GENOMIC DNA]</scope>
    <source>
        <strain evidence="5 7">NCTC1659</strain>
    </source>
</reference>
<comment type="catalytic activity">
    <reaction evidence="4">
        <text>[glutaredoxin]-dithiol + arsenate + glutathione + H(+) = glutathionyl-S-S-[glutaredoxin] + arsenite + H2O</text>
        <dbReference type="Rhea" id="RHEA:22016"/>
        <dbReference type="Rhea" id="RHEA-COMP:10729"/>
        <dbReference type="Rhea" id="RHEA-COMP:17668"/>
        <dbReference type="ChEBI" id="CHEBI:15377"/>
        <dbReference type="ChEBI" id="CHEBI:15378"/>
        <dbReference type="ChEBI" id="CHEBI:29242"/>
        <dbReference type="ChEBI" id="CHEBI:29950"/>
        <dbReference type="ChEBI" id="CHEBI:48597"/>
        <dbReference type="ChEBI" id="CHEBI:57925"/>
        <dbReference type="ChEBI" id="CHEBI:146199"/>
        <dbReference type="EC" id="1.20.4.1"/>
    </reaction>
</comment>
<dbReference type="AlphaFoldDB" id="A0A1V4B0E7"/>
<protein>
    <recommendedName>
        <fullName evidence="4">Arsenate reductase</fullName>
        <ecNumber evidence="4">1.20.4.1</ecNumber>
    </recommendedName>
</protein>
<dbReference type="RefSeq" id="WP_078218742.1">
    <property type="nucleotide sequence ID" value="NZ_MUXZ01000020.1"/>
</dbReference>
<dbReference type="PROSITE" id="PS51353">
    <property type="entry name" value="ARSC"/>
    <property type="match status" value="1"/>
</dbReference>
<evidence type="ECO:0000313" key="5">
    <source>
        <dbReference type="EMBL" id="STO58794.1"/>
    </source>
</evidence>
<evidence type="ECO:0000256" key="1">
    <source>
        <dbReference type="ARBA" id="ARBA00007198"/>
    </source>
</evidence>
<dbReference type="InterPro" id="IPR006659">
    <property type="entry name" value="Arsenate_reductase"/>
</dbReference>
<dbReference type="STRING" id="733.B0186_07440"/>
<proteinExistence type="inferred from homology"/>
<gene>
    <name evidence="5" type="primary">arsC_1</name>
    <name evidence="6" type="synonym">arsC_2</name>
    <name evidence="5" type="ORF">NCTC1659_00006</name>
    <name evidence="6" type="ORF">NCTC1659_02419</name>
</gene>
<dbReference type="Proteomes" id="UP000254329">
    <property type="component" value="Unassembled WGS sequence"/>
</dbReference>
<dbReference type="EMBL" id="UGHF01000001">
    <property type="protein sequence ID" value="STO58794.1"/>
    <property type="molecule type" value="Genomic_DNA"/>
</dbReference>
<keyword evidence="2 4" id="KW-0560">Oxidoreductase</keyword>